<sequence>MKYEQIAELLNESAHGTRSPIRHPKRSGNSNGEGVTPPINNSNEPNFQCSSAAPDLNDCTLGKLDGAVNCRGQAYTSFQSVIGNKMVVVGGESTDGMLEDVQVLNFDRFSWTTASSKLYLSPTNLPLKIPACKGHSLVGAHYFEEEMSSSYVYSIGFTSPISQGGYLKLPDVSE</sequence>
<reference evidence="1 2" key="1">
    <citation type="journal article" date="2022" name="Plant J.">
        <title>Chromosome-level genome of Camellia lanceoleosa provides a valuable resource for understanding genome evolution and self-incompatibility.</title>
        <authorList>
            <person name="Gong W."/>
            <person name="Xiao S."/>
            <person name="Wang L."/>
            <person name="Liao Z."/>
            <person name="Chang Y."/>
            <person name="Mo W."/>
            <person name="Hu G."/>
            <person name="Li W."/>
            <person name="Zhao G."/>
            <person name="Zhu H."/>
            <person name="Hu X."/>
            <person name="Ji K."/>
            <person name="Xiang X."/>
            <person name="Song Q."/>
            <person name="Yuan D."/>
            <person name="Jin S."/>
            <person name="Zhang L."/>
        </authorList>
    </citation>
    <scope>NUCLEOTIDE SEQUENCE [LARGE SCALE GENOMIC DNA]</scope>
    <source>
        <strain evidence="1">SQ_2022a</strain>
    </source>
</reference>
<evidence type="ECO:0000313" key="2">
    <source>
        <dbReference type="Proteomes" id="UP001060215"/>
    </source>
</evidence>
<name>A0ACC0J5U2_9ERIC</name>
<keyword evidence="2" id="KW-1185">Reference proteome</keyword>
<accession>A0ACC0J5U2</accession>
<dbReference type="EMBL" id="CM045758">
    <property type="protein sequence ID" value="KAI8032858.1"/>
    <property type="molecule type" value="Genomic_DNA"/>
</dbReference>
<organism evidence="1 2">
    <name type="scientific">Camellia lanceoleosa</name>
    <dbReference type="NCBI Taxonomy" id="1840588"/>
    <lineage>
        <taxon>Eukaryota</taxon>
        <taxon>Viridiplantae</taxon>
        <taxon>Streptophyta</taxon>
        <taxon>Embryophyta</taxon>
        <taxon>Tracheophyta</taxon>
        <taxon>Spermatophyta</taxon>
        <taxon>Magnoliopsida</taxon>
        <taxon>eudicotyledons</taxon>
        <taxon>Gunneridae</taxon>
        <taxon>Pentapetalae</taxon>
        <taxon>asterids</taxon>
        <taxon>Ericales</taxon>
        <taxon>Theaceae</taxon>
        <taxon>Camellia</taxon>
    </lineage>
</organism>
<protein>
    <submittedName>
        <fullName evidence="1">Uncharacterized protein</fullName>
    </submittedName>
</protein>
<comment type="caution">
    <text evidence="1">The sequence shown here is derived from an EMBL/GenBank/DDBJ whole genome shotgun (WGS) entry which is preliminary data.</text>
</comment>
<proteinExistence type="predicted"/>
<gene>
    <name evidence="1" type="ORF">LOK49_LG01G00199</name>
</gene>
<dbReference type="Proteomes" id="UP001060215">
    <property type="component" value="Chromosome 1"/>
</dbReference>
<evidence type="ECO:0000313" key="1">
    <source>
        <dbReference type="EMBL" id="KAI8032858.1"/>
    </source>
</evidence>